<dbReference type="GO" id="GO:0003700">
    <property type="term" value="F:DNA-binding transcription factor activity"/>
    <property type="evidence" value="ECO:0007669"/>
    <property type="project" value="TreeGrafter"/>
</dbReference>
<dbReference type="Pfam" id="PF00027">
    <property type="entry name" value="cNMP_binding"/>
    <property type="match status" value="1"/>
</dbReference>
<dbReference type="InterPro" id="IPR036388">
    <property type="entry name" value="WH-like_DNA-bd_sf"/>
</dbReference>
<proteinExistence type="predicted"/>
<sequence length="244" mass="27243">MAEDNIPKGERVCAGVGHDCAFSRAGSSCMDNIRLFAGLPPSAKRELLARARHTAHASGDIIVHEGDPIESIIVVRTGRIKTYRSTSDGEQHVLDVLHDGQALWHGLFLDNRTYGYSVSCLTPVRLCLIHRADVEQMLANHPDVAMGLIRMVCTELDRAEERIMMLSIRDPRRRLAEYLLTRDRSCTGPEIHLKLDDIASSVGLRPETVSRNIARFDREGLVRRTGRGRLLVLDREGLARVSES</sequence>
<dbReference type="SMART" id="SM00419">
    <property type="entry name" value="HTH_CRP"/>
    <property type="match status" value="1"/>
</dbReference>
<dbReference type="Pfam" id="PF13545">
    <property type="entry name" value="HTH_Crp_2"/>
    <property type="match status" value="1"/>
</dbReference>
<dbReference type="OrthoDB" id="156829at2"/>
<dbReference type="RefSeq" id="WP_126422943.1">
    <property type="nucleotide sequence ID" value="NZ_AP019367.1"/>
</dbReference>
<dbReference type="SUPFAM" id="SSF46785">
    <property type="entry name" value="Winged helix' DNA-binding domain"/>
    <property type="match status" value="1"/>
</dbReference>
<accession>A0A3G9K856</accession>
<dbReference type="Gene3D" id="1.10.10.10">
    <property type="entry name" value="Winged helix-like DNA-binding domain superfamily/Winged helix DNA-binding domain"/>
    <property type="match status" value="1"/>
</dbReference>
<keyword evidence="2" id="KW-0238">DNA-binding</keyword>
<organism evidence="6 7">
    <name type="scientific">Parolsenella catena</name>
    <dbReference type="NCBI Taxonomy" id="2003188"/>
    <lineage>
        <taxon>Bacteria</taxon>
        <taxon>Bacillati</taxon>
        <taxon>Actinomycetota</taxon>
        <taxon>Coriobacteriia</taxon>
        <taxon>Coriobacteriales</taxon>
        <taxon>Atopobiaceae</taxon>
        <taxon>Parolsenella</taxon>
    </lineage>
</organism>
<evidence type="ECO:0000256" key="3">
    <source>
        <dbReference type="ARBA" id="ARBA00023163"/>
    </source>
</evidence>
<dbReference type="AlphaFoldDB" id="A0A3G9K856"/>
<dbReference type="PROSITE" id="PS50042">
    <property type="entry name" value="CNMP_BINDING_3"/>
    <property type="match status" value="1"/>
</dbReference>
<dbReference type="InterPro" id="IPR036390">
    <property type="entry name" value="WH_DNA-bd_sf"/>
</dbReference>
<name>A0A3G9K856_9ACTN</name>
<evidence type="ECO:0000256" key="1">
    <source>
        <dbReference type="ARBA" id="ARBA00023015"/>
    </source>
</evidence>
<dbReference type="SMART" id="SM00100">
    <property type="entry name" value="cNMP"/>
    <property type="match status" value="1"/>
</dbReference>
<dbReference type="CDD" id="cd00038">
    <property type="entry name" value="CAP_ED"/>
    <property type="match status" value="1"/>
</dbReference>
<dbReference type="GO" id="GO:0003677">
    <property type="term" value="F:DNA binding"/>
    <property type="evidence" value="ECO:0007669"/>
    <property type="project" value="UniProtKB-KW"/>
</dbReference>
<feature type="domain" description="HTH crp-type" evidence="5">
    <location>
        <begin position="169"/>
        <end position="236"/>
    </location>
</feature>
<keyword evidence="7" id="KW-1185">Reference proteome</keyword>
<evidence type="ECO:0000313" key="7">
    <source>
        <dbReference type="Proteomes" id="UP000273154"/>
    </source>
</evidence>
<reference evidence="7" key="1">
    <citation type="submission" date="2018-11" db="EMBL/GenBank/DDBJ databases">
        <title>Comparative genomics of Parolsenella catena and Libanicoccus massiliensis: Reclassification of Libanicoccus massiliensis as Parolsenella massiliensis comb. nov.</title>
        <authorList>
            <person name="Sakamoto M."/>
            <person name="Ikeyama N."/>
            <person name="Murakami T."/>
            <person name="Mori H."/>
            <person name="Yuki M."/>
            <person name="Ohkuma M."/>
        </authorList>
    </citation>
    <scope>NUCLEOTIDE SEQUENCE [LARGE SCALE GENOMIC DNA]</scope>
    <source>
        <strain evidence="7">JCM 31932</strain>
    </source>
</reference>
<dbReference type="GeneID" id="88849545"/>
<gene>
    <name evidence="6" type="ORF">Pcatena_14010</name>
</gene>
<dbReference type="InterPro" id="IPR014710">
    <property type="entry name" value="RmlC-like_jellyroll"/>
</dbReference>
<dbReference type="InterPro" id="IPR050397">
    <property type="entry name" value="Env_Response_Regulators"/>
</dbReference>
<dbReference type="PANTHER" id="PTHR24567:SF26">
    <property type="entry name" value="REGULATORY PROTEIN YEIL"/>
    <property type="match status" value="1"/>
</dbReference>
<dbReference type="SUPFAM" id="SSF51206">
    <property type="entry name" value="cAMP-binding domain-like"/>
    <property type="match status" value="1"/>
</dbReference>
<evidence type="ECO:0000313" key="6">
    <source>
        <dbReference type="EMBL" id="BBH50814.1"/>
    </source>
</evidence>
<evidence type="ECO:0000259" key="5">
    <source>
        <dbReference type="PROSITE" id="PS51063"/>
    </source>
</evidence>
<dbReference type="Gene3D" id="2.60.120.10">
    <property type="entry name" value="Jelly Rolls"/>
    <property type="match status" value="1"/>
</dbReference>
<dbReference type="PROSITE" id="PS51063">
    <property type="entry name" value="HTH_CRP_2"/>
    <property type="match status" value="1"/>
</dbReference>
<dbReference type="EMBL" id="AP019367">
    <property type="protein sequence ID" value="BBH50814.1"/>
    <property type="molecule type" value="Genomic_DNA"/>
</dbReference>
<dbReference type="KEGG" id="pcat:Pcatena_14010"/>
<dbReference type="InterPro" id="IPR012318">
    <property type="entry name" value="HTH_CRP"/>
</dbReference>
<protein>
    <submittedName>
        <fullName evidence="6">Transcriptional regulator</fullName>
    </submittedName>
</protein>
<evidence type="ECO:0000256" key="2">
    <source>
        <dbReference type="ARBA" id="ARBA00023125"/>
    </source>
</evidence>
<dbReference type="PANTHER" id="PTHR24567">
    <property type="entry name" value="CRP FAMILY TRANSCRIPTIONAL REGULATORY PROTEIN"/>
    <property type="match status" value="1"/>
</dbReference>
<feature type="domain" description="Cyclic nucleotide-binding" evidence="4">
    <location>
        <begin position="35"/>
        <end position="144"/>
    </location>
</feature>
<dbReference type="InterPro" id="IPR000595">
    <property type="entry name" value="cNMP-bd_dom"/>
</dbReference>
<evidence type="ECO:0000259" key="4">
    <source>
        <dbReference type="PROSITE" id="PS50042"/>
    </source>
</evidence>
<keyword evidence="1" id="KW-0805">Transcription regulation</keyword>
<keyword evidence="3" id="KW-0804">Transcription</keyword>
<dbReference type="Proteomes" id="UP000273154">
    <property type="component" value="Chromosome"/>
</dbReference>
<dbReference type="InterPro" id="IPR018490">
    <property type="entry name" value="cNMP-bd_dom_sf"/>
</dbReference>
<dbReference type="GO" id="GO:0005829">
    <property type="term" value="C:cytosol"/>
    <property type="evidence" value="ECO:0007669"/>
    <property type="project" value="TreeGrafter"/>
</dbReference>